<comment type="caution">
    <text evidence="4">The sequence shown here is derived from an EMBL/GenBank/DDBJ whole genome shotgun (WGS) entry which is preliminary data.</text>
</comment>
<feature type="domain" description="NADP-dependent oxidoreductase" evidence="3">
    <location>
        <begin position="33"/>
        <end position="107"/>
    </location>
</feature>
<organism evidence="4 5">
    <name type="scientific">Nocardia aobensis</name>
    <dbReference type="NCBI Taxonomy" id="257277"/>
    <lineage>
        <taxon>Bacteria</taxon>
        <taxon>Bacillati</taxon>
        <taxon>Actinomycetota</taxon>
        <taxon>Actinomycetes</taxon>
        <taxon>Mycobacteriales</taxon>
        <taxon>Nocardiaceae</taxon>
        <taxon>Nocardia</taxon>
    </lineage>
</organism>
<dbReference type="Pfam" id="PF00248">
    <property type="entry name" value="Aldo_ket_red"/>
    <property type="match status" value="1"/>
</dbReference>
<evidence type="ECO:0000256" key="1">
    <source>
        <dbReference type="ARBA" id="ARBA00023002"/>
    </source>
</evidence>
<dbReference type="PANTHER" id="PTHR43625">
    <property type="entry name" value="AFLATOXIN B1 ALDEHYDE REDUCTASE"/>
    <property type="match status" value="1"/>
</dbReference>
<dbReference type="Gene3D" id="3.20.20.100">
    <property type="entry name" value="NADP-dependent oxidoreductase domain"/>
    <property type="match status" value="1"/>
</dbReference>
<dbReference type="InterPro" id="IPR036812">
    <property type="entry name" value="NAD(P)_OxRdtase_dom_sf"/>
</dbReference>
<evidence type="ECO:0000313" key="5">
    <source>
        <dbReference type="Proteomes" id="UP001601442"/>
    </source>
</evidence>
<name>A0ABW6P4H3_9NOCA</name>
<dbReference type="RefSeq" id="WP_387394365.1">
    <property type="nucleotide sequence ID" value="NZ_JBIAMT010000002.1"/>
</dbReference>
<dbReference type="InterPro" id="IPR023210">
    <property type="entry name" value="NADP_OxRdtase_dom"/>
</dbReference>
<dbReference type="PANTHER" id="PTHR43625:SF77">
    <property type="entry name" value="ALDO-KETO REDUCTASE"/>
    <property type="match status" value="1"/>
</dbReference>
<keyword evidence="1" id="KW-0560">Oxidoreductase</keyword>
<dbReference type="Proteomes" id="UP001601442">
    <property type="component" value="Unassembled WGS sequence"/>
</dbReference>
<feature type="region of interest" description="Disordered" evidence="2">
    <location>
        <begin position="13"/>
        <end position="35"/>
    </location>
</feature>
<dbReference type="EMBL" id="JBIAMT010000002">
    <property type="protein sequence ID" value="MFF0497664.1"/>
    <property type="molecule type" value="Genomic_DNA"/>
</dbReference>
<evidence type="ECO:0000259" key="3">
    <source>
        <dbReference type="Pfam" id="PF00248"/>
    </source>
</evidence>
<reference evidence="4 5" key="1">
    <citation type="submission" date="2024-10" db="EMBL/GenBank/DDBJ databases">
        <title>The Natural Products Discovery Center: Release of the First 8490 Sequenced Strains for Exploring Actinobacteria Biosynthetic Diversity.</title>
        <authorList>
            <person name="Kalkreuter E."/>
            <person name="Kautsar S.A."/>
            <person name="Yang D."/>
            <person name="Bader C.D."/>
            <person name="Teijaro C.N."/>
            <person name="Fluegel L."/>
            <person name="Davis C.M."/>
            <person name="Simpson J.R."/>
            <person name="Lauterbach L."/>
            <person name="Steele A.D."/>
            <person name="Gui C."/>
            <person name="Meng S."/>
            <person name="Li G."/>
            <person name="Viehrig K."/>
            <person name="Ye F."/>
            <person name="Su P."/>
            <person name="Kiefer A.F."/>
            <person name="Nichols A."/>
            <person name="Cepeda A.J."/>
            <person name="Yan W."/>
            <person name="Fan B."/>
            <person name="Jiang Y."/>
            <person name="Adhikari A."/>
            <person name="Zheng C.-J."/>
            <person name="Schuster L."/>
            <person name="Cowan T.M."/>
            <person name="Smanski M.J."/>
            <person name="Chevrette M.G."/>
            <person name="De Carvalho L.P.S."/>
            <person name="Shen B."/>
        </authorList>
    </citation>
    <scope>NUCLEOTIDE SEQUENCE [LARGE SCALE GENOMIC DNA]</scope>
    <source>
        <strain evidence="4 5">NPDC004119</strain>
    </source>
</reference>
<evidence type="ECO:0000313" key="4">
    <source>
        <dbReference type="EMBL" id="MFF0497664.1"/>
    </source>
</evidence>
<sequence length="126" mass="14011">MSNMLARRFRFPTRRFPANDRPATPSPSPSRIDNWRRSTKPALIDLLQQIAGDKGAIPAQIALAWVLAQKPWFVPIPGTTKPDRLEENQGALDVNLTIDDVQRIEAAAAQVEGGRVPEQFTPMLGR</sequence>
<accession>A0ABW6P4H3</accession>
<keyword evidence="5" id="KW-1185">Reference proteome</keyword>
<protein>
    <submittedName>
        <fullName evidence="4">Aldo/keto reductase</fullName>
    </submittedName>
</protein>
<evidence type="ECO:0000256" key="2">
    <source>
        <dbReference type="SAM" id="MobiDB-lite"/>
    </source>
</evidence>
<dbReference type="SUPFAM" id="SSF51430">
    <property type="entry name" value="NAD(P)-linked oxidoreductase"/>
    <property type="match status" value="1"/>
</dbReference>
<gene>
    <name evidence="4" type="ORF">ACFYU5_14745</name>
</gene>
<proteinExistence type="predicted"/>
<dbReference type="InterPro" id="IPR050791">
    <property type="entry name" value="Aldo-Keto_reductase"/>
</dbReference>